<evidence type="ECO:0000256" key="1">
    <source>
        <dbReference type="ARBA" id="ARBA00004651"/>
    </source>
</evidence>
<keyword evidence="8" id="KW-1185">Reference proteome</keyword>
<keyword evidence="2" id="KW-1003">Cell membrane</keyword>
<dbReference type="EMBL" id="JBHUIP010000016">
    <property type="protein sequence ID" value="MFD2265302.1"/>
    <property type="molecule type" value="Genomic_DNA"/>
</dbReference>
<sequence length="197" mass="20712">MTLALILALATYAFVTSITPGPNNIMLAASGLRFGFWPTLPHMVGISVGFAVLMFVSGLGLGALFAAEPRLHAVLKIAGAAYLLYLAWKLWRAGAPGEATGAKPLGFFGAAAFQFVNPKAWIMALTAVASFIPEGEGFITSLLIGTAVFSLVNLPSVGVWAAFGAAIRRWLDNPTVLTWLNRSMAILTAACVVMILA</sequence>
<feature type="transmembrane region" description="Helical" evidence="6">
    <location>
        <begin position="111"/>
        <end position="132"/>
    </location>
</feature>
<evidence type="ECO:0000313" key="8">
    <source>
        <dbReference type="Proteomes" id="UP001597295"/>
    </source>
</evidence>
<evidence type="ECO:0000313" key="7">
    <source>
        <dbReference type="EMBL" id="MFD2265302.1"/>
    </source>
</evidence>
<keyword evidence="5 6" id="KW-0472">Membrane</keyword>
<evidence type="ECO:0000256" key="4">
    <source>
        <dbReference type="ARBA" id="ARBA00022989"/>
    </source>
</evidence>
<dbReference type="Pfam" id="PF01810">
    <property type="entry name" value="LysE"/>
    <property type="match status" value="1"/>
</dbReference>
<protein>
    <submittedName>
        <fullName evidence="7">LysE family translocator</fullName>
    </submittedName>
</protein>
<reference evidence="8" key="1">
    <citation type="journal article" date="2019" name="Int. J. Syst. Evol. Microbiol.">
        <title>The Global Catalogue of Microorganisms (GCM) 10K type strain sequencing project: providing services to taxonomists for standard genome sequencing and annotation.</title>
        <authorList>
            <consortium name="The Broad Institute Genomics Platform"/>
            <consortium name="The Broad Institute Genome Sequencing Center for Infectious Disease"/>
            <person name="Wu L."/>
            <person name="Ma J."/>
        </authorList>
    </citation>
    <scope>NUCLEOTIDE SEQUENCE [LARGE SCALE GENOMIC DNA]</scope>
    <source>
        <strain evidence="8">CGMCC 1.19062</strain>
    </source>
</reference>
<accession>A0ABW5DVZ2</accession>
<name>A0ABW5DVZ2_9PROT</name>
<dbReference type="InterPro" id="IPR001123">
    <property type="entry name" value="LeuE-type"/>
</dbReference>
<organism evidence="7 8">
    <name type="scientific">Lacibacterium aquatile</name>
    <dbReference type="NCBI Taxonomy" id="1168082"/>
    <lineage>
        <taxon>Bacteria</taxon>
        <taxon>Pseudomonadati</taxon>
        <taxon>Pseudomonadota</taxon>
        <taxon>Alphaproteobacteria</taxon>
        <taxon>Rhodospirillales</taxon>
        <taxon>Rhodospirillaceae</taxon>
    </lineage>
</organism>
<feature type="transmembrane region" description="Helical" evidence="6">
    <location>
        <begin position="179"/>
        <end position="196"/>
    </location>
</feature>
<dbReference type="PANTHER" id="PTHR30086:SF20">
    <property type="entry name" value="ARGININE EXPORTER PROTEIN ARGO-RELATED"/>
    <property type="match status" value="1"/>
</dbReference>
<feature type="transmembrane region" description="Helical" evidence="6">
    <location>
        <begin position="139"/>
        <end position="167"/>
    </location>
</feature>
<keyword evidence="4 6" id="KW-1133">Transmembrane helix</keyword>
<keyword evidence="3 6" id="KW-0812">Transmembrane</keyword>
<feature type="transmembrane region" description="Helical" evidence="6">
    <location>
        <begin position="73"/>
        <end position="91"/>
    </location>
</feature>
<proteinExistence type="predicted"/>
<evidence type="ECO:0000256" key="3">
    <source>
        <dbReference type="ARBA" id="ARBA00022692"/>
    </source>
</evidence>
<evidence type="ECO:0000256" key="6">
    <source>
        <dbReference type="SAM" id="Phobius"/>
    </source>
</evidence>
<dbReference type="Proteomes" id="UP001597295">
    <property type="component" value="Unassembled WGS sequence"/>
</dbReference>
<dbReference type="RefSeq" id="WP_379878503.1">
    <property type="nucleotide sequence ID" value="NZ_JBHUIP010000016.1"/>
</dbReference>
<comment type="subcellular location">
    <subcellularLocation>
        <location evidence="1">Cell membrane</location>
        <topology evidence="1">Multi-pass membrane protein</topology>
    </subcellularLocation>
</comment>
<feature type="transmembrane region" description="Helical" evidence="6">
    <location>
        <begin position="44"/>
        <end position="66"/>
    </location>
</feature>
<gene>
    <name evidence="7" type="ORF">ACFSM5_20530</name>
</gene>
<dbReference type="PANTHER" id="PTHR30086">
    <property type="entry name" value="ARGININE EXPORTER PROTEIN ARGO"/>
    <property type="match status" value="1"/>
</dbReference>
<evidence type="ECO:0000256" key="5">
    <source>
        <dbReference type="ARBA" id="ARBA00023136"/>
    </source>
</evidence>
<evidence type="ECO:0000256" key="2">
    <source>
        <dbReference type="ARBA" id="ARBA00022475"/>
    </source>
</evidence>
<comment type="caution">
    <text evidence="7">The sequence shown here is derived from an EMBL/GenBank/DDBJ whole genome shotgun (WGS) entry which is preliminary data.</text>
</comment>